<evidence type="ECO:0000313" key="2">
    <source>
        <dbReference type="WBParaSite" id="Hba_06884"/>
    </source>
</evidence>
<keyword evidence="1" id="KW-1185">Reference proteome</keyword>
<evidence type="ECO:0000313" key="1">
    <source>
        <dbReference type="Proteomes" id="UP000095283"/>
    </source>
</evidence>
<organism evidence="1 2">
    <name type="scientific">Heterorhabditis bacteriophora</name>
    <name type="common">Entomopathogenic nematode worm</name>
    <dbReference type="NCBI Taxonomy" id="37862"/>
    <lineage>
        <taxon>Eukaryota</taxon>
        <taxon>Metazoa</taxon>
        <taxon>Ecdysozoa</taxon>
        <taxon>Nematoda</taxon>
        <taxon>Chromadorea</taxon>
        <taxon>Rhabditida</taxon>
        <taxon>Rhabditina</taxon>
        <taxon>Rhabditomorpha</taxon>
        <taxon>Strongyloidea</taxon>
        <taxon>Heterorhabditidae</taxon>
        <taxon>Heterorhabditis</taxon>
    </lineage>
</organism>
<name>A0A1I7WP04_HETBA</name>
<protein>
    <submittedName>
        <fullName evidence="2">Uncharacterized protein</fullName>
    </submittedName>
</protein>
<proteinExistence type="predicted"/>
<reference evidence="2" key="1">
    <citation type="submission" date="2016-11" db="UniProtKB">
        <authorList>
            <consortium name="WormBaseParasite"/>
        </authorList>
    </citation>
    <scope>IDENTIFICATION</scope>
</reference>
<dbReference type="AlphaFoldDB" id="A0A1I7WP04"/>
<accession>A0A1I7WP04</accession>
<dbReference type="WBParaSite" id="Hba_06884">
    <property type="protein sequence ID" value="Hba_06884"/>
    <property type="gene ID" value="Hba_06884"/>
</dbReference>
<sequence length="48" mass="5737">MRPIEGEENRFCVSMSECLNSVFLPEIIEVSFSRTYNFTYVYFDVIFL</sequence>
<dbReference type="Proteomes" id="UP000095283">
    <property type="component" value="Unplaced"/>
</dbReference>